<dbReference type="InterPro" id="IPR036688">
    <property type="entry name" value="MoeA_C_domain_IV_sf"/>
</dbReference>
<dbReference type="EC" id="2.10.1.1" evidence="5 13"/>
<dbReference type="FunFam" id="3.40.980.10:FF:000004">
    <property type="entry name" value="Molybdopterin molybdenumtransferase"/>
    <property type="match status" value="1"/>
</dbReference>
<accession>A0A3E0TMM4</accession>
<evidence type="ECO:0000256" key="9">
    <source>
        <dbReference type="ARBA" id="ARBA00022723"/>
    </source>
</evidence>
<feature type="domain" description="MoaB/Mog" evidence="15">
    <location>
        <begin position="208"/>
        <end position="345"/>
    </location>
</feature>
<dbReference type="InterPro" id="IPR005111">
    <property type="entry name" value="MoeA_C_domain_IV"/>
</dbReference>
<evidence type="ECO:0000256" key="10">
    <source>
        <dbReference type="ARBA" id="ARBA00022842"/>
    </source>
</evidence>
<comment type="function">
    <text evidence="2 13">Catalyzes the insertion of molybdate into adenylated molybdopterin with the concomitant release of AMP.</text>
</comment>
<keyword evidence="11 13" id="KW-0501">Molybdenum cofactor biosynthesis</keyword>
<evidence type="ECO:0000256" key="2">
    <source>
        <dbReference type="ARBA" id="ARBA00002901"/>
    </source>
</evidence>
<evidence type="ECO:0000256" key="13">
    <source>
        <dbReference type="RuleBase" id="RU365090"/>
    </source>
</evidence>
<dbReference type="Pfam" id="PF03453">
    <property type="entry name" value="MoeA_N"/>
    <property type="match status" value="1"/>
</dbReference>
<dbReference type="Proteomes" id="UP000256478">
    <property type="component" value="Unassembled WGS sequence"/>
</dbReference>
<dbReference type="InterPro" id="IPR001453">
    <property type="entry name" value="MoaB/Mog_dom"/>
</dbReference>
<dbReference type="FunFam" id="2.40.340.10:FF:000003">
    <property type="entry name" value="Molybdopterin molybdenumtransferase"/>
    <property type="match status" value="1"/>
</dbReference>
<dbReference type="AlphaFoldDB" id="A0A3E0TMM4"/>
<evidence type="ECO:0000259" key="15">
    <source>
        <dbReference type="SMART" id="SM00852"/>
    </source>
</evidence>
<evidence type="ECO:0000256" key="6">
    <source>
        <dbReference type="ARBA" id="ARBA00021108"/>
    </source>
</evidence>
<dbReference type="NCBIfam" id="NF045515">
    <property type="entry name" value="Glp_gephyrin"/>
    <property type="match status" value="1"/>
</dbReference>
<proteinExistence type="inferred from homology"/>
<dbReference type="PROSITE" id="PS01079">
    <property type="entry name" value="MOCF_BIOSYNTHESIS_2"/>
    <property type="match status" value="1"/>
</dbReference>
<dbReference type="PANTHER" id="PTHR10192:SF5">
    <property type="entry name" value="GEPHYRIN"/>
    <property type="match status" value="1"/>
</dbReference>
<evidence type="ECO:0000256" key="8">
    <source>
        <dbReference type="ARBA" id="ARBA00022679"/>
    </source>
</evidence>
<comment type="catalytic activity">
    <reaction evidence="12">
        <text>adenylyl-molybdopterin + molybdate = Mo-molybdopterin + AMP + H(+)</text>
        <dbReference type="Rhea" id="RHEA:35047"/>
        <dbReference type="ChEBI" id="CHEBI:15378"/>
        <dbReference type="ChEBI" id="CHEBI:36264"/>
        <dbReference type="ChEBI" id="CHEBI:62727"/>
        <dbReference type="ChEBI" id="CHEBI:71302"/>
        <dbReference type="ChEBI" id="CHEBI:456215"/>
        <dbReference type="EC" id="2.10.1.1"/>
    </reaction>
</comment>
<dbReference type="GO" id="GO:0061599">
    <property type="term" value="F:molybdopterin molybdotransferase activity"/>
    <property type="evidence" value="ECO:0007669"/>
    <property type="project" value="UniProtKB-UniRule"/>
</dbReference>
<comment type="similarity">
    <text evidence="4 13">Belongs to the MoeA family.</text>
</comment>
<evidence type="ECO:0000313" key="17">
    <source>
        <dbReference type="Proteomes" id="UP000256478"/>
    </source>
</evidence>
<name>A0A3E0TMM4_9GAMM</name>
<dbReference type="InterPro" id="IPR008284">
    <property type="entry name" value="MoCF_biosynth_CS"/>
</dbReference>
<evidence type="ECO:0000256" key="14">
    <source>
        <dbReference type="SAM" id="MobiDB-lite"/>
    </source>
</evidence>
<dbReference type="InterPro" id="IPR005110">
    <property type="entry name" value="MoeA_linker/N"/>
</dbReference>
<comment type="caution">
    <text evidence="16">The sequence shown here is derived from an EMBL/GenBank/DDBJ whole genome shotgun (WGS) entry which is preliminary data.</text>
</comment>
<keyword evidence="7 13" id="KW-0500">Molybdenum</keyword>
<reference evidence="16 17" key="1">
    <citation type="submission" date="2018-08" db="EMBL/GenBank/DDBJ databases">
        <title>Thalassotalea euphylliae genome.</title>
        <authorList>
            <person name="Summers S."/>
            <person name="Rice S.A."/>
            <person name="Freckelton M.L."/>
            <person name="Nedved B.T."/>
            <person name="Hadfield M.G."/>
        </authorList>
    </citation>
    <scope>NUCLEOTIDE SEQUENCE [LARGE SCALE GENOMIC DNA]</scope>
    <source>
        <strain evidence="16 17">H1</strain>
    </source>
</reference>
<keyword evidence="10 13" id="KW-0460">Magnesium</keyword>
<dbReference type="Gene3D" id="3.90.105.10">
    <property type="entry name" value="Molybdopterin biosynthesis moea protein, domain 2"/>
    <property type="match status" value="1"/>
</dbReference>
<dbReference type="NCBIfam" id="TIGR00177">
    <property type="entry name" value="molyb_syn"/>
    <property type="match status" value="1"/>
</dbReference>
<evidence type="ECO:0000256" key="12">
    <source>
        <dbReference type="ARBA" id="ARBA00047317"/>
    </source>
</evidence>
<evidence type="ECO:0000256" key="11">
    <source>
        <dbReference type="ARBA" id="ARBA00023150"/>
    </source>
</evidence>
<comment type="pathway">
    <text evidence="3 13">Cofactor biosynthesis; molybdopterin biosynthesis.</text>
</comment>
<evidence type="ECO:0000313" key="16">
    <source>
        <dbReference type="EMBL" id="REL25804.1"/>
    </source>
</evidence>
<dbReference type="InterPro" id="IPR036135">
    <property type="entry name" value="MoeA_linker/N_sf"/>
</dbReference>
<evidence type="ECO:0000256" key="7">
    <source>
        <dbReference type="ARBA" id="ARBA00022505"/>
    </source>
</evidence>
<evidence type="ECO:0000256" key="1">
    <source>
        <dbReference type="ARBA" id="ARBA00001946"/>
    </source>
</evidence>
<dbReference type="Pfam" id="PF00994">
    <property type="entry name" value="MoCF_biosynth"/>
    <property type="match status" value="1"/>
</dbReference>
<dbReference type="SMART" id="SM00852">
    <property type="entry name" value="MoCF_biosynth"/>
    <property type="match status" value="1"/>
</dbReference>
<feature type="compositionally biased region" description="Polar residues" evidence="14">
    <location>
        <begin position="130"/>
        <end position="160"/>
    </location>
</feature>
<protein>
    <recommendedName>
        <fullName evidence="6 13">Molybdopterin molybdenumtransferase</fullName>
        <ecNumber evidence="5 13">2.10.1.1</ecNumber>
    </recommendedName>
</protein>
<gene>
    <name evidence="16" type="ORF">DXX93_04005</name>
</gene>
<dbReference type="OrthoDB" id="9804758at2"/>
<dbReference type="UniPathway" id="UPA00344"/>
<dbReference type="RefSeq" id="WP_116006930.1">
    <property type="nucleotide sequence ID" value="NZ_QUOU01000001.1"/>
</dbReference>
<keyword evidence="8 13" id="KW-0808">Transferase</keyword>
<dbReference type="SUPFAM" id="SSF63882">
    <property type="entry name" value="MoeA N-terminal region -like"/>
    <property type="match status" value="1"/>
</dbReference>
<dbReference type="SUPFAM" id="SSF53218">
    <property type="entry name" value="Molybdenum cofactor biosynthesis proteins"/>
    <property type="match status" value="1"/>
</dbReference>
<evidence type="ECO:0000256" key="5">
    <source>
        <dbReference type="ARBA" id="ARBA00013269"/>
    </source>
</evidence>
<dbReference type="Gene3D" id="3.40.980.10">
    <property type="entry name" value="MoaB/Mog-like domain"/>
    <property type="match status" value="1"/>
</dbReference>
<feature type="region of interest" description="Disordered" evidence="14">
    <location>
        <begin position="122"/>
        <end position="160"/>
    </location>
</feature>
<keyword evidence="9 13" id="KW-0479">Metal-binding</keyword>
<organism evidence="16 17">
    <name type="scientific">Thalassotalea euphylliae</name>
    <dbReference type="NCBI Taxonomy" id="1655234"/>
    <lineage>
        <taxon>Bacteria</taxon>
        <taxon>Pseudomonadati</taxon>
        <taxon>Pseudomonadota</taxon>
        <taxon>Gammaproteobacteria</taxon>
        <taxon>Alteromonadales</taxon>
        <taxon>Colwelliaceae</taxon>
        <taxon>Thalassotalea</taxon>
    </lineage>
</organism>
<evidence type="ECO:0000256" key="4">
    <source>
        <dbReference type="ARBA" id="ARBA00010763"/>
    </source>
</evidence>
<dbReference type="SUPFAM" id="SSF63867">
    <property type="entry name" value="MoeA C-terminal domain-like"/>
    <property type="match status" value="1"/>
</dbReference>
<dbReference type="GO" id="GO:0046872">
    <property type="term" value="F:metal ion binding"/>
    <property type="evidence" value="ECO:0007669"/>
    <property type="project" value="UniProtKB-UniRule"/>
</dbReference>
<dbReference type="EMBL" id="QUOU01000001">
    <property type="protein sequence ID" value="REL25804.1"/>
    <property type="molecule type" value="Genomic_DNA"/>
</dbReference>
<comment type="cofactor">
    <cofactor evidence="1 13">
        <name>Mg(2+)</name>
        <dbReference type="ChEBI" id="CHEBI:18420"/>
    </cofactor>
</comment>
<dbReference type="Gene3D" id="2.40.340.10">
    <property type="entry name" value="MoeA, C-terminal, domain IV"/>
    <property type="match status" value="1"/>
</dbReference>
<dbReference type="CDD" id="cd00887">
    <property type="entry name" value="MoeA"/>
    <property type="match status" value="1"/>
</dbReference>
<dbReference type="Gene3D" id="2.170.190.11">
    <property type="entry name" value="Molybdopterin biosynthesis moea protein, domain 3"/>
    <property type="match status" value="1"/>
</dbReference>
<evidence type="ECO:0000256" key="3">
    <source>
        <dbReference type="ARBA" id="ARBA00005046"/>
    </source>
</evidence>
<dbReference type="Pfam" id="PF03454">
    <property type="entry name" value="MoeA_C"/>
    <property type="match status" value="1"/>
</dbReference>
<dbReference type="InterPro" id="IPR036425">
    <property type="entry name" value="MoaB/Mog-like_dom_sf"/>
</dbReference>
<dbReference type="GO" id="GO:0006777">
    <property type="term" value="P:Mo-molybdopterin cofactor biosynthetic process"/>
    <property type="evidence" value="ECO:0007669"/>
    <property type="project" value="UniProtKB-UniRule"/>
</dbReference>
<dbReference type="InterPro" id="IPR038987">
    <property type="entry name" value="MoeA-like"/>
</dbReference>
<dbReference type="PANTHER" id="PTHR10192">
    <property type="entry name" value="MOLYBDOPTERIN BIOSYNTHESIS PROTEIN"/>
    <property type="match status" value="1"/>
</dbReference>
<sequence length="435" mass="46705">MTDCFSQPGLLPFERAKALIIENLPSISQQEEVSIALAVGRIVAQQVHSPVNVPPHDNSAMDGYAFAQASVEQHHTLTLAGTAFAGAPYQGKVELGQAVRIMTGGKVPAGCDTVEMQENVELSRDEKSGVEQSGSVQPPQEQSLQKQASHITLKQSTRQGQHIRRCGEDIAVNQVLFAQGHQLTSADIGTLASIGVAKIAVFKPLTIALIATGDELKQPGEPLGDGDIFESNRYFLNAMLGKLPVKLIDFGVIPDDKEKLRAAFNEADLTADIIISSGGVSVGEADYTKEILQELGQIGFWKIAMKPGKPFAFGKLANSTFFGLPGNPVSALVTCYQLVVPALYKMMQADLPSRVQLPAKVATTLKKSPGRMDFQRGIWRLNDNGEVEVESTGAQGSGILTSIAKANCFILLAQDQGRVEQGETVTIELFDHLIS</sequence>
<dbReference type="GO" id="GO:0005829">
    <property type="term" value="C:cytosol"/>
    <property type="evidence" value="ECO:0007669"/>
    <property type="project" value="TreeGrafter"/>
</dbReference>